<evidence type="ECO:0000313" key="2">
    <source>
        <dbReference type="EMBL" id="BAE45059.1"/>
    </source>
</evidence>
<sequence length="450" mass="48316">MVLLITATMATDYATDERFLRAARRGQHGVHVPRRWRDVLAAAEYAQLVVLLSMRSRGARDVTVGQAKIAEKLGRDPGARTEQVGRVTARLIEAGAIATSRVDRGTGLTRYEFLDLHGSYDVIPWAIVRALEAGECGAGEVRTWAFVTSAMGARAWTSDSSAEIAERVGVSARTLRRHVDVLVGLGVLQVQRVPAAPGLWMLQRVDDEQQAPVETENEVLGFAGAAEAAVVDEARDGAQGQPAEPGIGHEGPDTDVGSALSSDVGSYRDLPPERVLTPDDIPSSSRSARHLSDRASSATSGRTRPTGGIYSTTGINHVVDLLELDRAWKWGARRRWLNGILAQAVAPALERGLTPQAIAHCLTSPSIAGDLDDAEELQQPLIPAARSGLTALAIDTRLGDACRDCGRTAFDADQERLTRGLCDWCHEQHEPTSAPSVEDLMAALPDVISR</sequence>
<feature type="region of interest" description="Disordered" evidence="1">
    <location>
        <begin position="235"/>
        <end position="309"/>
    </location>
</feature>
<protein>
    <submittedName>
        <fullName evidence="2">Uncharacterized protein</fullName>
    </submittedName>
</protein>
<accession>Q3MNS3</accession>
<reference evidence="2" key="7">
    <citation type="journal article" date="2005" name="Microbiology (Mosc.)">
        <title>The fluorene catabolic linear plasmid in Terrabacter sp. strain DBF63 carries the beta-ketoadipate pathway genes, pcaRHGBDCFIJ, also found in proteobacteria.</title>
        <authorList>
            <person name="Habe H."/>
            <person name="Chung J.-S."/>
            <person name="Ishida A."/>
            <person name="Kasuga K."/>
            <person name="Ide K."/>
            <person name="Takemura T."/>
            <person name="Nojiri H."/>
            <person name="Yamane H."/>
            <person name="Omori T."/>
        </authorList>
    </citation>
    <scope>NUCLEOTIDE SEQUENCE</scope>
    <source>
        <strain evidence="2">DBF63</strain>
        <plasmid evidence="2">pDBF1</plasmid>
    </source>
</reference>
<keyword evidence="2" id="KW-0614">Plasmid</keyword>
<feature type="compositionally biased region" description="Polar residues" evidence="1">
    <location>
        <begin position="294"/>
        <end position="309"/>
    </location>
</feature>
<geneLocation type="plasmid" evidence="2">
    <name>pDBF1</name>
</geneLocation>
<reference evidence="2" key="1">
    <citation type="journal article" date="1997" name="J. Ferment. Bioeng.">
        <title>Cloning and characterization of genes involved in the degradation of dibenzofuran by Terrabacter sp. strain DBF63.</title>
        <authorList>
            <person name="Kasuga K."/>
            <person name="Nojiri H."/>
            <person name="Yamane H."/>
            <person name="Kodama T."/>
            <person name="Omori T."/>
        </authorList>
    </citation>
    <scope>NUCLEOTIDE SEQUENCE</scope>
    <source>
        <strain evidence="2">DBF63</strain>
        <plasmid evidence="2">pDBF1</plasmid>
    </source>
</reference>
<reference evidence="2" key="4">
    <citation type="journal article" date="2004" name="FEMS Microbiol. Lett.">
        <title>Genetic characterization of the dibenzofuran-degrading Actinobacteria carrying the dbfA1A2 gene homologues isolated from activated sludge.</title>
        <authorList>
            <person name="Noumura T."/>
            <person name="Habe H."/>
            <person name="Widada J."/>
            <person name="Chung J.S."/>
            <person name="Yoshida T."/>
            <person name="Nojiri H."/>
            <person name="Omori T."/>
        </authorList>
    </citation>
    <scope>NUCLEOTIDE SEQUENCE</scope>
    <source>
        <strain evidence="2">DBF63</strain>
        <plasmid evidence="2">pDBF1</plasmid>
    </source>
</reference>
<evidence type="ECO:0000256" key="1">
    <source>
        <dbReference type="SAM" id="MobiDB-lite"/>
    </source>
</evidence>
<dbReference type="AlphaFoldDB" id="Q3MNS3"/>
<reference evidence="2" key="2">
    <citation type="journal article" date="2001" name="Biochem. Biophys. Res. Commun.">
        <title>Isolation and characterization of the genes encoding a novel oxygenase component of angular dioxygenase from the gram-positive dibenzofuran-degrader Terrabacter sp. strain DBF63.</title>
        <authorList>
            <person name="Kasuga K."/>
            <person name="Habe H."/>
            <person name="Chung J."/>
            <person name="Yoshida T."/>
            <person name="Nojiri H."/>
            <person name="Yamane H."/>
            <person name="Omori T."/>
        </authorList>
    </citation>
    <scope>NUCLEOTIDE SEQUENCE</scope>
    <source>
        <strain evidence="2">DBF63</strain>
        <plasmid evidence="2">pDBF1</plasmid>
    </source>
</reference>
<dbReference type="EMBL" id="AP008980">
    <property type="protein sequence ID" value="BAE45059.1"/>
    <property type="molecule type" value="Genomic_DNA"/>
</dbReference>
<organism evidence="2">
    <name type="scientific">Terrabacter sp. (strain DBF63)</name>
    <dbReference type="NCBI Taxonomy" id="150395"/>
    <lineage>
        <taxon>Bacteria</taxon>
        <taxon>Bacillati</taxon>
        <taxon>Actinomycetota</taxon>
        <taxon>Actinomycetes</taxon>
        <taxon>Micrococcales</taxon>
        <taxon>Intrasporangiaceae</taxon>
        <taxon>Terrabacter</taxon>
    </lineage>
</organism>
<proteinExistence type="predicted"/>
<name>Q3MNS3_TERSD</name>
<reference evidence="2" key="5">
    <citation type="journal article" date="2004" name="J. Bacteriol.">
        <title>Characterization of the upper pathway genes for fluorene metabolism in Terrabacter sp. strain DBF63.</title>
        <authorList>
            <person name="Habe H."/>
            <person name="Chung J."/>
            <person name="Kato H."/>
            <person name="Ayabe Y."/>
            <person name="Kasuga K."/>
            <person name="Yoshida T."/>
            <person name="Nojiri H."/>
            <person name="Yamane H."/>
            <person name="Omori T."/>
        </authorList>
    </citation>
    <scope>NUCLEOTIDE SEQUENCE</scope>
    <source>
        <strain evidence="2">DBF63</strain>
        <plasmid evidence="2">pDBF1</plasmid>
    </source>
</reference>
<reference evidence="2" key="6">
    <citation type="journal article" date="2005" name="Appl. Microbiol. Biotechnol.">
        <title>Characterization of [3Fe-4S] ferredoxin DbfA3, which functions in the angular dioxygenase system of Terrabacter sp. strain DBF63.</title>
        <authorList>
            <person name="Takagi T."/>
            <person name="Habe H."/>
            <person name="Yoshida T."/>
            <person name="Yamane H."/>
            <person name="Omori T."/>
            <person name="Nojiri H."/>
        </authorList>
    </citation>
    <scope>NUCLEOTIDE SEQUENCE</scope>
    <source>
        <strain evidence="2">DBF63</strain>
        <plasmid evidence="2">pDBF1</plasmid>
    </source>
</reference>
<reference evidence="2" key="3">
    <citation type="journal article" date="2003" name="Appl. Microbiol. Biotechnol.">
        <title>Phthalate catabolic gene cluster is linked to the angular dioxygenase gene in Terrabacter sp. strain DBF63.</title>
        <authorList>
            <person name="Habe H."/>
            <person name="Miyakoshi M."/>
            <person name="Chung J."/>
            <person name="Kasuga K."/>
            <person name="Yoshida T."/>
            <person name="Nojiri H."/>
            <person name="Omori T."/>
        </authorList>
    </citation>
    <scope>NUCLEOTIDE SEQUENCE</scope>
    <source>
        <strain evidence="2">DBF63</strain>
        <plasmid evidence="2">pDBF1</plasmid>
    </source>
</reference>